<name>A0A0A1U549_ENTIV</name>
<reference evidence="1 2" key="1">
    <citation type="submission" date="2012-10" db="EMBL/GenBank/DDBJ databases">
        <authorList>
            <person name="Zafar N."/>
            <person name="Inman J."/>
            <person name="Hall N."/>
            <person name="Lorenzi H."/>
            <person name="Caler E."/>
        </authorList>
    </citation>
    <scope>NUCLEOTIDE SEQUENCE [LARGE SCALE GENOMIC DNA]</scope>
    <source>
        <strain evidence="1 2">IP1</strain>
    </source>
</reference>
<evidence type="ECO:0000313" key="2">
    <source>
        <dbReference type="Proteomes" id="UP000014680"/>
    </source>
</evidence>
<dbReference type="AlphaFoldDB" id="A0A0A1U549"/>
<protein>
    <submittedName>
        <fullName evidence="1">Uncharacterized protein</fullName>
    </submittedName>
</protein>
<keyword evidence="2" id="KW-1185">Reference proteome</keyword>
<organism evidence="1 2">
    <name type="scientific">Entamoeba invadens IP1</name>
    <dbReference type="NCBI Taxonomy" id="370355"/>
    <lineage>
        <taxon>Eukaryota</taxon>
        <taxon>Amoebozoa</taxon>
        <taxon>Evosea</taxon>
        <taxon>Archamoebae</taxon>
        <taxon>Mastigamoebida</taxon>
        <taxon>Entamoebidae</taxon>
        <taxon>Entamoeba</taxon>
    </lineage>
</organism>
<dbReference type="GeneID" id="14885820"/>
<evidence type="ECO:0000313" key="1">
    <source>
        <dbReference type="EMBL" id="ELP86866.1"/>
    </source>
</evidence>
<sequence>MGRLEKVYLMNVALFLHNRHTLEFFLCVSKSCCEAFKMLHINPTFNGKMVKGDVSFFMKMLPKLETLEAPFECYNSTVQNFRSLTYSETCPKQTHNIKFAKIQINTTSVDVIDKFPDIREAYFMFNIYTDPIPFINRIITLKLDKVRLEGIEGKMYTSLNTLLSTLKSKTKWIIVYKNNIPITTDEPIKGNVVNCSETQFGYNLIFLARRISSVFDDNLYRKYLVPTVKFEKNEKVPNSVLLFSCAIELNKMETDNIFQTISGFSFLTEVEVKNSTIKNFVFPETLTKLRIIFSQSTNITIPKNLKSLYVFGGTIQIANTKTFAQLEELKLVGDAINVTAFEWDANCSVSTFDVEYNNNPGINIPPFATEVCLLNCDGVAQITVPKSVFKLTIGYCANLKNINYQNKENVRESLIVSSPDFPEPVAKSVSDGSKCVVV</sequence>
<dbReference type="VEuPathDB" id="AmoebaDB:EIN_044240"/>
<dbReference type="RefSeq" id="XP_004253637.1">
    <property type="nucleotide sequence ID" value="XM_004253589.1"/>
</dbReference>
<dbReference type="Proteomes" id="UP000014680">
    <property type="component" value="Unassembled WGS sequence"/>
</dbReference>
<dbReference type="EMBL" id="KB206902">
    <property type="protein sequence ID" value="ELP86866.1"/>
    <property type="molecule type" value="Genomic_DNA"/>
</dbReference>
<dbReference type="KEGG" id="eiv:EIN_044240"/>
<gene>
    <name evidence="1" type="ORF">EIN_044240</name>
</gene>
<proteinExistence type="predicted"/>
<accession>A0A0A1U549</accession>